<evidence type="ECO:0000259" key="5">
    <source>
        <dbReference type="Pfam" id="PF02902"/>
    </source>
</evidence>
<evidence type="ECO:0000256" key="3">
    <source>
        <dbReference type="ARBA" id="ARBA00022801"/>
    </source>
</evidence>
<feature type="region of interest" description="Disordered" evidence="4">
    <location>
        <begin position="462"/>
        <end position="483"/>
    </location>
</feature>
<comment type="caution">
    <text evidence="6">The sequence shown here is derived from an EMBL/GenBank/DDBJ whole genome shotgun (WGS) entry which is preliminary data.</text>
</comment>
<dbReference type="Pfam" id="PF02902">
    <property type="entry name" value="Peptidase_C48"/>
    <property type="match status" value="1"/>
</dbReference>
<feature type="domain" description="Ubiquitin-like protease family profile" evidence="5">
    <location>
        <begin position="269"/>
        <end position="369"/>
    </location>
</feature>
<dbReference type="GO" id="GO:0006508">
    <property type="term" value="P:proteolysis"/>
    <property type="evidence" value="ECO:0007669"/>
    <property type="project" value="UniProtKB-KW"/>
</dbReference>
<reference evidence="6" key="1">
    <citation type="journal article" date="2021" name="Nat. Commun.">
        <title>Genetic determinants of endophytism in the Arabidopsis root mycobiome.</title>
        <authorList>
            <person name="Mesny F."/>
            <person name="Miyauchi S."/>
            <person name="Thiergart T."/>
            <person name="Pickel B."/>
            <person name="Atanasova L."/>
            <person name="Karlsson M."/>
            <person name="Huettel B."/>
            <person name="Barry K.W."/>
            <person name="Haridas S."/>
            <person name="Chen C."/>
            <person name="Bauer D."/>
            <person name="Andreopoulos W."/>
            <person name="Pangilinan J."/>
            <person name="LaButti K."/>
            <person name="Riley R."/>
            <person name="Lipzen A."/>
            <person name="Clum A."/>
            <person name="Drula E."/>
            <person name="Henrissat B."/>
            <person name="Kohler A."/>
            <person name="Grigoriev I.V."/>
            <person name="Martin F.M."/>
            <person name="Hacquard S."/>
        </authorList>
    </citation>
    <scope>NUCLEOTIDE SEQUENCE</scope>
    <source>
        <strain evidence="6">MPI-CAGE-AT-0021</strain>
    </source>
</reference>
<dbReference type="SUPFAM" id="SSF54001">
    <property type="entry name" value="Cysteine proteinases"/>
    <property type="match status" value="1"/>
</dbReference>
<evidence type="ECO:0000313" key="7">
    <source>
        <dbReference type="Proteomes" id="UP000717696"/>
    </source>
</evidence>
<dbReference type="GO" id="GO:0019783">
    <property type="term" value="F:ubiquitin-like protein peptidase activity"/>
    <property type="evidence" value="ECO:0007669"/>
    <property type="project" value="UniProtKB-ARBA"/>
</dbReference>
<dbReference type="EMBL" id="JAGMUU010000062">
    <property type="protein sequence ID" value="KAH7110504.1"/>
    <property type="molecule type" value="Genomic_DNA"/>
</dbReference>
<feature type="compositionally biased region" description="Basic and acidic residues" evidence="4">
    <location>
        <begin position="188"/>
        <end position="197"/>
    </location>
</feature>
<keyword evidence="2" id="KW-0645">Protease</keyword>
<proteinExistence type="inferred from homology"/>
<name>A0A9P9D131_9HYPO</name>
<comment type="similarity">
    <text evidence="1">Belongs to the peptidase C48 family.</text>
</comment>
<evidence type="ECO:0000256" key="2">
    <source>
        <dbReference type="ARBA" id="ARBA00022670"/>
    </source>
</evidence>
<dbReference type="GO" id="GO:0008234">
    <property type="term" value="F:cysteine-type peptidase activity"/>
    <property type="evidence" value="ECO:0007669"/>
    <property type="project" value="InterPro"/>
</dbReference>
<feature type="region of interest" description="Disordered" evidence="4">
    <location>
        <begin position="145"/>
        <end position="197"/>
    </location>
</feature>
<accession>A0A9P9D131</accession>
<sequence length="583" mass="65418">MSNPVYASDLSKLPAAIPDHSSARKNQKTRRQRNRIHSPEEKCVAELNKAWGRTPWLPPDVRPQRGPKLGLHSLKALLAVTQTALANGIDLEDIWKTGHHMRKELSGDSPIFSIAACMRVTESMVADGQRHSIVESILPSVEEPGMNCIAARGSPKRSDEGGDPSASHDRSPHNQDWVDLTQDEPPDPAERLTKRPRLDDTLPSVTKLYHQLTNEVALSDDVMDLISRILINLTPSKSVIIQYPLWFQDPDWDQLPSRPRSLNVGSLLCFPIYHKDPAHWTLAIIRIDNDKSICAFYDSIGNEERARKVQARLRQCIEKWAMPQEFLFERPECAQQDDGTSCGVIVLSNMSRILRGEPVPKSIEDQSMERQTLLSLLCNADGSRLSPEEDSLLNDMRKHAIMQASQDQIQQLIRAEEQRLMKAAHVHSEATAKLSQNGGKAEVMEDFRELLRSLKDQTSCGYENAREDGVPISSSNNESENEEAATTFRAVKARLSSVMDKALEVAREEGHHEGVRGCLSKLDEIAAGIEGQIRTHSNETSQCLADIEDARKKLKQLNEVYEIKERLDKLDTLSVYGLFSSHT</sequence>
<dbReference type="OrthoDB" id="5085208at2759"/>
<dbReference type="InterPro" id="IPR003653">
    <property type="entry name" value="Peptidase_C48_C"/>
</dbReference>
<dbReference type="Gene3D" id="3.40.395.10">
    <property type="entry name" value="Adenoviral Proteinase, Chain A"/>
    <property type="match status" value="1"/>
</dbReference>
<keyword evidence="3" id="KW-0378">Hydrolase</keyword>
<feature type="region of interest" description="Disordered" evidence="4">
    <location>
        <begin position="1"/>
        <end position="40"/>
    </location>
</feature>
<organism evidence="6 7">
    <name type="scientific">Dactylonectria estremocensis</name>
    <dbReference type="NCBI Taxonomy" id="1079267"/>
    <lineage>
        <taxon>Eukaryota</taxon>
        <taxon>Fungi</taxon>
        <taxon>Dikarya</taxon>
        <taxon>Ascomycota</taxon>
        <taxon>Pezizomycotina</taxon>
        <taxon>Sordariomycetes</taxon>
        <taxon>Hypocreomycetidae</taxon>
        <taxon>Hypocreales</taxon>
        <taxon>Nectriaceae</taxon>
        <taxon>Dactylonectria</taxon>
    </lineage>
</organism>
<evidence type="ECO:0000313" key="6">
    <source>
        <dbReference type="EMBL" id="KAH7110504.1"/>
    </source>
</evidence>
<dbReference type="InterPro" id="IPR038765">
    <property type="entry name" value="Papain-like_cys_pep_sf"/>
</dbReference>
<feature type="compositionally biased region" description="Basic residues" evidence="4">
    <location>
        <begin position="23"/>
        <end position="36"/>
    </location>
</feature>
<feature type="compositionally biased region" description="Basic and acidic residues" evidence="4">
    <location>
        <begin position="156"/>
        <end position="173"/>
    </location>
</feature>
<protein>
    <recommendedName>
        <fullName evidence="5">Ubiquitin-like protease family profile domain-containing protein</fullName>
    </recommendedName>
</protein>
<evidence type="ECO:0000256" key="4">
    <source>
        <dbReference type="SAM" id="MobiDB-lite"/>
    </source>
</evidence>
<dbReference type="Proteomes" id="UP000717696">
    <property type="component" value="Unassembled WGS sequence"/>
</dbReference>
<keyword evidence="7" id="KW-1185">Reference proteome</keyword>
<gene>
    <name evidence="6" type="ORF">B0J13DRAFT_577725</name>
</gene>
<evidence type="ECO:0000256" key="1">
    <source>
        <dbReference type="ARBA" id="ARBA00005234"/>
    </source>
</evidence>
<dbReference type="AlphaFoldDB" id="A0A9P9D131"/>